<reference evidence="1" key="1">
    <citation type="submission" date="2023-07" db="EMBL/GenBank/DDBJ databases">
        <authorList>
            <consortium name="CYATHOMIX"/>
        </authorList>
    </citation>
    <scope>NUCLEOTIDE SEQUENCE</scope>
    <source>
        <strain evidence="1">N/A</strain>
    </source>
</reference>
<keyword evidence="2" id="KW-1185">Reference proteome</keyword>
<comment type="caution">
    <text evidence="1">The sequence shown here is derived from an EMBL/GenBank/DDBJ whole genome shotgun (WGS) entry which is preliminary data.</text>
</comment>
<organism evidence="1 2">
    <name type="scientific">Cylicocyclus nassatus</name>
    <name type="common">Nematode worm</name>
    <dbReference type="NCBI Taxonomy" id="53992"/>
    <lineage>
        <taxon>Eukaryota</taxon>
        <taxon>Metazoa</taxon>
        <taxon>Ecdysozoa</taxon>
        <taxon>Nematoda</taxon>
        <taxon>Chromadorea</taxon>
        <taxon>Rhabditida</taxon>
        <taxon>Rhabditina</taxon>
        <taxon>Rhabditomorpha</taxon>
        <taxon>Strongyloidea</taxon>
        <taxon>Strongylidae</taxon>
        <taxon>Cylicocyclus</taxon>
    </lineage>
</organism>
<gene>
    <name evidence="1" type="ORF">CYNAS_LOCUS18856</name>
</gene>
<dbReference type="AlphaFoldDB" id="A0AA36MEB1"/>
<name>A0AA36MEB1_CYLNA</name>
<proteinExistence type="predicted"/>
<protein>
    <submittedName>
        <fullName evidence="1">Uncharacterized protein</fullName>
    </submittedName>
</protein>
<accession>A0AA36MEB1</accession>
<sequence>MFTAVARIEAIINTRPLTKVNASDIAQLPLRPIDFLRGNLMYSIPTDPQVGEIALIERELLSRGCWSYSRIVDNVKSADGSIRSALILLPNKKIVQRSVNTIFSLEIRSVSEEPITQVEEALTQPLQTVEKNVRKMPERAFKMKAYDAIKECGNRLNQSAHILKPTFSVFLVAILTLVSPIKAQNSSSAISCCEGKVHIPWQGAPYTLCIDNDCKTIDNTTHGMRYALPISPINTSASVRFSKVLTGDGAHESTLICKTPQSCDHQKLSKTLLGNPHCWPFGAIVTVPMILYFIS</sequence>
<dbReference type="EMBL" id="CATQJL010000316">
    <property type="protein sequence ID" value="CAJ0606873.1"/>
    <property type="molecule type" value="Genomic_DNA"/>
</dbReference>
<evidence type="ECO:0000313" key="1">
    <source>
        <dbReference type="EMBL" id="CAJ0606873.1"/>
    </source>
</evidence>
<dbReference type="Proteomes" id="UP001176961">
    <property type="component" value="Unassembled WGS sequence"/>
</dbReference>
<evidence type="ECO:0000313" key="2">
    <source>
        <dbReference type="Proteomes" id="UP001176961"/>
    </source>
</evidence>